<evidence type="ECO:0000256" key="2">
    <source>
        <dbReference type="SAM" id="Phobius"/>
    </source>
</evidence>
<feature type="domain" description="Calcium channel YVC1-like C-terminal transmembrane" evidence="3">
    <location>
        <begin position="282"/>
        <end position="449"/>
    </location>
</feature>
<sequence length="470" mass="52830">MTVPTPKSTRFIAWTEDDVPTIDINEDFNAVVQKLSHYIIKAIDAAYNYEQLRTTIAGHNLRPLVFQLSEECRYPAIIAALLAARYSFGNISEDPRLAESRALACELVAFDLVLTLSEKELIDQLLYELPVISDDDEIVGLGIGVTTPNNHANNESSPLLENQRHNIHPSPLRPPQRPSRVSPLSSNSILTPKIDADQDDLADEMAGLNALEIAAVANCKKFMSQKPVQAVVEDIWNGNIIFWDSLSTNAKKSAKIYNKRTADPFSRLRVPKYQKAFQVAFFIAFLVLYYAVLVQRNPRSVTVTEVLLYVWIAAFAYDEIVELRDAGFLFYQTDFWSIWDLAIILVGLAFFITRVIGLVKDSSYITDVAFDILSMAALFLVPRICSVASLNPYFGSLLPVLKEMTTAFCKFLPVILILYLGFLTTFTMLARDRLTLNEVSWLLIKVFFGSSYLGFDVAVQISPIFGYTLM</sequence>
<dbReference type="PANTHER" id="PTHR35859">
    <property type="entry name" value="NONSELECTIVE CATION CHANNEL PROTEIN"/>
    <property type="match status" value="1"/>
</dbReference>
<evidence type="ECO:0000256" key="1">
    <source>
        <dbReference type="SAM" id="MobiDB-lite"/>
    </source>
</evidence>
<accession>A0AAN7SX47</accession>
<keyword evidence="5" id="KW-1185">Reference proteome</keyword>
<dbReference type="AlphaFoldDB" id="A0AAN7SX47"/>
<dbReference type="InterPro" id="IPR052971">
    <property type="entry name" value="TRP_calcium_channel"/>
</dbReference>
<feature type="transmembrane region" description="Helical" evidence="2">
    <location>
        <begin position="411"/>
        <end position="430"/>
    </location>
</feature>
<dbReference type="Pfam" id="PF23317">
    <property type="entry name" value="YVC1_C"/>
    <property type="match status" value="1"/>
</dbReference>
<dbReference type="InterPro" id="IPR056336">
    <property type="entry name" value="YVC1_C"/>
</dbReference>
<reference evidence="4 5" key="1">
    <citation type="submission" date="2023-08" db="EMBL/GenBank/DDBJ databases">
        <title>Black Yeasts Isolated from many extreme environments.</title>
        <authorList>
            <person name="Coleine C."/>
            <person name="Stajich J.E."/>
            <person name="Selbmann L."/>
        </authorList>
    </citation>
    <scope>NUCLEOTIDE SEQUENCE [LARGE SCALE GENOMIC DNA]</scope>
    <source>
        <strain evidence="4 5">CCFEE 5910</strain>
    </source>
</reference>
<feature type="transmembrane region" description="Helical" evidence="2">
    <location>
        <begin position="442"/>
        <end position="465"/>
    </location>
</feature>
<comment type="caution">
    <text evidence="4">The sequence shown here is derived from an EMBL/GenBank/DDBJ whole genome shotgun (WGS) entry which is preliminary data.</text>
</comment>
<keyword evidence="2" id="KW-0472">Membrane</keyword>
<feature type="compositionally biased region" description="Polar residues" evidence="1">
    <location>
        <begin position="149"/>
        <end position="160"/>
    </location>
</feature>
<dbReference type="SUPFAM" id="SSF81324">
    <property type="entry name" value="Voltage-gated potassium channels"/>
    <property type="match status" value="1"/>
</dbReference>
<keyword evidence="2" id="KW-0812">Transmembrane</keyword>
<dbReference type="Proteomes" id="UP001309876">
    <property type="component" value="Unassembled WGS sequence"/>
</dbReference>
<evidence type="ECO:0000313" key="5">
    <source>
        <dbReference type="Proteomes" id="UP001309876"/>
    </source>
</evidence>
<feature type="transmembrane region" description="Helical" evidence="2">
    <location>
        <begin position="276"/>
        <end position="293"/>
    </location>
</feature>
<dbReference type="EMBL" id="JAVRRJ010000006">
    <property type="protein sequence ID" value="KAK5083460.1"/>
    <property type="molecule type" value="Genomic_DNA"/>
</dbReference>
<gene>
    <name evidence="4" type="ORF">LTR05_005962</name>
</gene>
<feature type="transmembrane region" description="Helical" evidence="2">
    <location>
        <begin position="368"/>
        <end position="391"/>
    </location>
</feature>
<feature type="transmembrane region" description="Helical" evidence="2">
    <location>
        <begin position="300"/>
        <end position="317"/>
    </location>
</feature>
<name>A0AAN7SX47_9EURO</name>
<feature type="transmembrane region" description="Helical" evidence="2">
    <location>
        <begin position="337"/>
        <end position="356"/>
    </location>
</feature>
<evidence type="ECO:0000313" key="4">
    <source>
        <dbReference type="EMBL" id="KAK5083460.1"/>
    </source>
</evidence>
<proteinExistence type="predicted"/>
<keyword evidence="2" id="KW-1133">Transmembrane helix</keyword>
<organism evidence="4 5">
    <name type="scientific">Lithohypha guttulata</name>
    <dbReference type="NCBI Taxonomy" id="1690604"/>
    <lineage>
        <taxon>Eukaryota</taxon>
        <taxon>Fungi</taxon>
        <taxon>Dikarya</taxon>
        <taxon>Ascomycota</taxon>
        <taxon>Pezizomycotina</taxon>
        <taxon>Eurotiomycetes</taxon>
        <taxon>Chaetothyriomycetidae</taxon>
        <taxon>Chaetothyriales</taxon>
        <taxon>Trichomeriaceae</taxon>
        <taxon>Lithohypha</taxon>
    </lineage>
</organism>
<feature type="region of interest" description="Disordered" evidence="1">
    <location>
        <begin position="149"/>
        <end position="188"/>
    </location>
</feature>
<protein>
    <recommendedName>
        <fullName evidence="3">Calcium channel YVC1-like C-terminal transmembrane domain-containing protein</fullName>
    </recommendedName>
</protein>
<dbReference type="PANTHER" id="PTHR35859:SF5">
    <property type="entry name" value="ION TRANSPORT DOMAIN-CONTAINING PROTEIN"/>
    <property type="match status" value="1"/>
</dbReference>
<evidence type="ECO:0000259" key="3">
    <source>
        <dbReference type="Pfam" id="PF23317"/>
    </source>
</evidence>